<keyword evidence="2" id="KW-0472">Membrane</keyword>
<keyword evidence="4" id="KW-1185">Reference proteome</keyword>
<gene>
    <name evidence="3" type="ORF">CW362_33340</name>
</gene>
<evidence type="ECO:0000313" key="3">
    <source>
        <dbReference type="EMBL" id="PKT68759.1"/>
    </source>
</evidence>
<accession>A0A2I0SFU8</accession>
<comment type="caution">
    <text evidence="3">The sequence shown here is derived from an EMBL/GenBank/DDBJ whole genome shotgun (WGS) entry which is preliminary data.</text>
</comment>
<dbReference type="EMBL" id="PJOS01000098">
    <property type="protein sequence ID" value="PKT68759.1"/>
    <property type="molecule type" value="Genomic_DNA"/>
</dbReference>
<sequence length="131" mass="13408">MSDVARWAAFSCVLVPAVLLWYGGSLADAARTALGLAVAAGVCVVLLRRSERGAEPLADELRCVPRQRARRCAPQRHGRHGRTAPGGAVSTGDAGGAGHGRGAGPRVTSWGKNGTGVHRGGRHAGGNKPVD</sequence>
<reference evidence="3 4" key="1">
    <citation type="submission" date="2017-12" db="EMBL/GenBank/DDBJ databases">
        <title>Streptomyces populusis sp. nov., a novel endophytic actinobacterium isolated from stems of Populus adenopoda Maxim.</title>
        <authorList>
            <person name="Wang Z."/>
        </authorList>
    </citation>
    <scope>NUCLEOTIDE SEQUENCE [LARGE SCALE GENOMIC DNA]</scope>
    <source>
        <strain evidence="3 4">A249</strain>
    </source>
</reference>
<organism evidence="3 4">
    <name type="scientific">Streptomyces populi</name>
    <dbReference type="NCBI Taxonomy" id="2058924"/>
    <lineage>
        <taxon>Bacteria</taxon>
        <taxon>Bacillati</taxon>
        <taxon>Actinomycetota</taxon>
        <taxon>Actinomycetes</taxon>
        <taxon>Kitasatosporales</taxon>
        <taxon>Streptomycetaceae</taxon>
        <taxon>Streptomyces</taxon>
    </lineage>
</organism>
<feature type="region of interest" description="Disordered" evidence="1">
    <location>
        <begin position="69"/>
        <end position="131"/>
    </location>
</feature>
<evidence type="ECO:0000256" key="1">
    <source>
        <dbReference type="SAM" id="MobiDB-lite"/>
    </source>
</evidence>
<dbReference type="Proteomes" id="UP000236178">
    <property type="component" value="Unassembled WGS sequence"/>
</dbReference>
<feature type="compositionally biased region" description="Basic residues" evidence="1">
    <location>
        <begin position="69"/>
        <end position="82"/>
    </location>
</feature>
<dbReference type="RefSeq" id="WP_103553347.1">
    <property type="nucleotide sequence ID" value="NZ_JBHJSK010000005.1"/>
</dbReference>
<keyword evidence="2" id="KW-0812">Transmembrane</keyword>
<feature type="transmembrane region" description="Helical" evidence="2">
    <location>
        <begin position="29"/>
        <end position="47"/>
    </location>
</feature>
<protein>
    <submittedName>
        <fullName evidence="3">Uncharacterized protein</fullName>
    </submittedName>
</protein>
<feature type="transmembrane region" description="Helical" evidence="2">
    <location>
        <begin position="7"/>
        <end position="23"/>
    </location>
</feature>
<keyword evidence="2" id="KW-1133">Transmembrane helix</keyword>
<dbReference type="AlphaFoldDB" id="A0A2I0SFU8"/>
<proteinExistence type="predicted"/>
<name>A0A2I0SFU8_9ACTN</name>
<evidence type="ECO:0000256" key="2">
    <source>
        <dbReference type="SAM" id="Phobius"/>
    </source>
</evidence>
<evidence type="ECO:0000313" key="4">
    <source>
        <dbReference type="Proteomes" id="UP000236178"/>
    </source>
</evidence>
<feature type="compositionally biased region" description="Gly residues" evidence="1">
    <location>
        <begin position="93"/>
        <end position="103"/>
    </location>
</feature>